<accession>A0A7X2LYZ3</accession>
<comment type="caution">
    <text evidence="3">The sequence shown here is derived from an EMBL/GenBank/DDBJ whole genome shotgun (WGS) entry which is preliminary data.</text>
</comment>
<dbReference type="InterPro" id="IPR012340">
    <property type="entry name" value="NA-bd_OB-fold"/>
</dbReference>
<feature type="domain" description="Membrane protein NfeD2 N-terminal transmembrane" evidence="2">
    <location>
        <begin position="3"/>
        <end position="98"/>
    </location>
</feature>
<feature type="transmembrane region" description="Helical" evidence="1">
    <location>
        <begin position="39"/>
        <end position="59"/>
    </location>
</feature>
<reference evidence="3 4" key="1">
    <citation type="submission" date="2019-11" db="EMBL/GenBank/DDBJ databases">
        <title>Bacillus lacus genome.</title>
        <authorList>
            <person name="Allen C.J."/>
            <person name="Newman J.D."/>
        </authorList>
    </citation>
    <scope>NUCLEOTIDE SEQUENCE [LARGE SCALE GENOMIC DNA]</scope>
    <source>
        <strain evidence="3 4">KCTC 33946</strain>
    </source>
</reference>
<keyword evidence="4" id="KW-1185">Reference proteome</keyword>
<keyword evidence="1" id="KW-0472">Membrane</keyword>
<keyword evidence="1" id="KW-0812">Transmembrane</keyword>
<dbReference type="EMBL" id="WKKI01000060">
    <property type="protein sequence ID" value="MRX74090.1"/>
    <property type="molecule type" value="Genomic_DNA"/>
</dbReference>
<dbReference type="InterPro" id="IPR058653">
    <property type="entry name" value="NfeD2_TM"/>
</dbReference>
<keyword evidence="1" id="KW-1133">Transmembrane helix</keyword>
<proteinExistence type="predicted"/>
<dbReference type="Gene3D" id="2.40.50.140">
    <property type="entry name" value="Nucleic acid-binding proteins"/>
    <property type="match status" value="1"/>
</dbReference>
<name>A0A7X2LYZ3_9BACI</name>
<evidence type="ECO:0000256" key="1">
    <source>
        <dbReference type="SAM" id="Phobius"/>
    </source>
</evidence>
<dbReference type="Proteomes" id="UP000448867">
    <property type="component" value="Unassembled WGS sequence"/>
</dbReference>
<dbReference type="AlphaFoldDB" id="A0A7X2LYZ3"/>
<dbReference type="Pfam" id="PF25842">
    <property type="entry name" value="NfeD_TM"/>
    <property type="match status" value="1"/>
</dbReference>
<feature type="transmembrane region" description="Helical" evidence="1">
    <location>
        <begin position="71"/>
        <end position="94"/>
    </location>
</feature>
<sequence>MLGYSIESLYLYALILSGSLTFLYILFGDVLDGMLEGAGIQPVLLFSFFTFFSAGGYLLERIQLTGTFFSACISLTAAFIFTVILNVFVLIPLASAEESLVYFDEDLKGRVGEVLTSIPVNGYGEVLLKSNSGSIAKPAASFEDIPVPSGSEVIIIDIKNGILYVSIYEKLEDLI</sequence>
<evidence type="ECO:0000259" key="2">
    <source>
        <dbReference type="Pfam" id="PF25842"/>
    </source>
</evidence>
<evidence type="ECO:0000313" key="3">
    <source>
        <dbReference type="EMBL" id="MRX74090.1"/>
    </source>
</evidence>
<protein>
    <recommendedName>
        <fullName evidence="2">Membrane protein NfeD2 N-terminal transmembrane domain-containing protein</fullName>
    </recommendedName>
</protein>
<organism evidence="3 4">
    <name type="scientific">Metabacillus lacus</name>
    <dbReference type="NCBI Taxonomy" id="1983721"/>
    <lineage>
        <taxon>Bacteria</taxon>
        <taxon>Bacillati</taxon>
        <taxon>Bacillota</taxon>
        <taxon>Bacilli</taxon>
        <taxon>Bacillales</taxon>
        <taxon>Bacillaceae</taxon>
        <taxon>Metabacillus</taxon>
    </lineage>
</organism>
<dbReference type="OrthoDB" id="1683445at2"/>
<feature type="transmembrane region" description="Helical" evidence="1">
    <location>
        <begin position="9"/>
        <end position="27"/>
    </location>
</feature>
<gene>
    <name evidence="3" type="ORF">GJU40_18360</name>
</gene>
<evidence type="ECO:0000313" key="4">
    <source>
        <dbReference type="Proteomes" id="UP000448867"/>
    </source>
</evidence>